<dbReference type="Pfam" id="PF00732">
    <property type="entry name" value="GMC_oxred_N"/>
    <property type="match status" value="1"/>
</dbReference>
<dbReference type="InterPro" id="IPR012132">
    <property type="entry name" value="GMC_OxRdtase"/>
</dbReference>
<feature type="domain" description="Glucose-methanol-choline oxidoreductase N-terminal" evidence="7">
    <location>
        <begin position="252"/>
        <end position="266"/>
    </location>
</feature>
<dbReference type="STRING" id="225324.SAMN02745126_03624"/>
<dbReference type="PROSITE" id="PS00623">
    <property type="entry name" value="GMC_OXRED_1"/>
    <property type="match status" value="1"/>
</dbReference>
<dbReference type="GO" id="GO:0050660">
    <property type="term" value="F:flavin adenine dinucleotide binding"/>
    <property type="evidence" value="ECO:0007669"/>
    <property type="project" value="InterPro"/>
</dbReference>
<accession>A0A1T4R651</accession>
<dbReference type="InterPro" id="IPR000172">
    <property type="entry name" value="GMC_OxRdtase_N"/>
</dbReference>
<dbReference type="OrthoDB" id="9785276at2"/>
<evidence type="ECO:0000259" key="6">
    <source>
        <dbReference type="PROSITE" id="PS00623"/>
    </source>
</evidence>
<comment type="similarity">
    <text evidence="2 5">Belongs to the GMC oxidoreductase family.</text>
</comment>
<evidence type="ECO:0000256" key="5">
    <source>
        <dbReference type="RuleBase" id="RU003968"/>
    </source>
</evidence>
<dbReference type="SUPFAM" id="SSF54373">
    <property type="entry name" value="FAD-linked reductases, C-terminal domain"/>
    <property type="match status" value="1"/>
</dbReference>
<gene>
    <name evidence="8" type="ORF">SAMN02745126_03624</name>
</gene>
<dbReference type="RefSeq" id="WP_085935307.1">
    <property type="nucleotide sequence ID" value="NZ_FUWJ01000004.1"/>
</dbReference>
<evidence type="ECO:0000313" key="8">
    <source>
        <dbReference type="EMBL" id="SKA11524.1"/>
    </source>
</evidence>
<reference evidence="9" key="1">
    <citation type="submission" date="2017-02" db="EMBL/GenBank/DDBJ databases">
        <authorList>
            <person name="Varghese N."/>
            <person name="Submissions S."/>
        </authorList>
    </citation>
    <scope>NUCLEOTIDE SEQUENCE [LARGE SCALE GENOMIC DNA]</scope>
    <source>
        <strain evidence="9">ATCC 27094</strain>
    </source>
</reference>
<dbReference type="InterPro" id="IPR007867">
    <property type="entry name" value="GMC_OxRtase_C"/>
</dbReference>
<dbReference type="InterPro" id="IPR036188">
    <property type="entry name" value="FAD/NAD-bd_sf"/>
</dbReference>
<evidence type="ECO:0000256" key="4">
    <source>
        <dbReference type="ARBA" id="ARBA00022827"/>
    </source>
</evidence>
<keyword evidence="3 5" id="KW-0285">Flavoprotein</keyword>
<dbReference type="AlphaFoldDB" id="A0A1T4R651"/>
<name>A0A1T4R651_9HYPH</name>
<sequence>MQADYVVVGAGSAGCVLASRLSETGASVILLEAGPNDWHPMIHIPAGMRSLIRNPLVNWNYTTEPEKASGERRIDWPRGRTLGGSSSINGMLYVRGAPADFDGWAQMGCRGWSWDDVLPYFKRSEHYVQGGDPEVRGSGGPLKVEDYRTILPLTHRFVEAAQQAGFPFNPDLNGKQRYGVGYSQMTRRGRFRGSTAQTYLREARRRPNLRIETDAQAGRLSFEGRRCTGISFQRGGNLTHVRANREVIVAGGTINSPHILQVSGIGPAAHLQSLGIPVVHDLAGVGANLIDHYVIRVVHRVKGAETVNEIARFPRVLPEIVRFAVTGRGALTFGVTTAQVFCDSREGLASPDLQLLFTPGSTHPLKFGQLDEQPGMSCVVCVVKPDSRGTIMATSPEPFERPAIRPNYLSTRTDELALLGGTRHARRIFAQASLSQHSSGEIQPGADISSDADLLAYARRAGNTLYHPVGTCRMGEDPRAVVDSRLRVHGIEGLRVIDASVMPTLTTGNTNAPTIMIAEKGATMIAEDAKP</sequence>
<comment type="cofactor">
    <cofactor evidence="1">
        <name>FAD</name>
        <dbReference type="ChEBI" id="CHEBI:57692"/>
    </cofactor>
</comment>
<evidence type="ECO:0000259" key="7">
    <source>
        <dbReference type="PROSITE" id="PS00624"/>
    </source>
</evidence>
<keyword evidence="4 5" id="KW-0274">FAD</keyword>
<dbReference type="Gene3D" id="3.50.50.60">
    <property type="entry name" value="FAD/NAD(P)-binding domain"/>
    <property type="match status" value="1"/>
</dbReference>
<evidence type="ECO:0000256" key="3">
    <source>
        <dbReference type="ARBA" id="ARBA00022630"/>
    </source>
</evidence>
<dbReference type="Gene3D" id="3.30.560.10">
    <property type="entry name" value="Glucose Oxidase, domain 3"/>
    <property type="match status" value="1"/>
</dbReference>
<feature type="domain" description="Glucose-methanol-choline oxidoreductase N-terminal" evidence="6">
    <location>
        <begin position="79"/>
        <end position="102"/>
    </location>
</feature>
<dbReference type="PANTHER" id="PTHR11552">
    <property type="entry name" value="GLUCOSE-METHANOL-CHOLINE GMC OXIDOREDUCTASE"/>
    <property type="match status" value="1"/>
</dbReference>
<dbReference type="GO" id="GO:0016614">
    <property type="term" value="F:oxidoreductase activity, acting on CH-OH group of donors"/>
    <property type="evidence" value="ECO:0007669"/>
    <property type="project" value="InterPro"/>
</dbReference>
<keyword evidence="9" id="KW-1185">Reference proteome</keyword>
<dbReference type="PANTHER" id="PTHR11552:SF147">
    <property type="entry name" value="CHOLINE DEHYDROGENASE, MITOCHONDRIAL"/>
    <property type="match status" value="1"/>
</dbReference>
<dbReference type="PROSITE" id="PS00624">
    <property type="entry name" value="GMC_OXRED_2"/>
    <property type="match status" value="1"/>
</dbReference>
<dbReference type="Proteomes" id="UP000190092">
    <property type="component" value="Unassembled WGS sequence"/>
</dbReference>
<dbReference type="EMBL" id="FUWJ01000004">
    <property type="protein sequence ID" value="SKA11524.1"/>
    <property type="molecule type" value="Genomic_DNA"/>
</dbReference>
<evidence type="ECO:0000256" key="1">
    <source>
        <dbReference type="ARBA" id="ARBA00001974"/>
    </source>
</evidence>
<dbReference type="PIRSF" id="PIRSF000137">
    <property type="entry name" value="Alcohol_oxidase"/>
    <property type="match status" value="1"/>
</dbReference>
<organism evidence="8 9">
    <name type="scientific">Enhydrobacter aerosaccus</name>
    <dbReference type="NCBI Taxonomy" id="225324"/>
    <lineage>
        <taxon>Bacteria</taxon>
        <taxon>Pseudomonadati</taxon>
        <taxon>Pseudomonadota</taxon>
        <taxon>Alphaproteobacteria</taxon>
        <taxon>Hyphomicrobiales</taxon>
        <taxon>Enhydrobacter</taxon>
    </lineage>
</organism>
<dbReference type="SUPFAM" id="SSF51905">
    <property type="entry name" value="FAD/NAD(P)-binding domain"/>
    <property type="match status" value="1"/>
</dbReference>
<proteinExistence type="inferred from homology"/>
<evidence type="ECO:0000256" key="2">
    <source>
        <dbReference type="ARBA" id="ARBA00010790"/>
    </source>
</evidence>
<dbReference type="Pfam" id="PF05199">
    <property type="entry name" value="GMC_oxred_C"/>
    <property type="match status" value="1"/>
</dbReference>
<evidence type="ECO:0000313" key="9">
    <source>
        <dbReference type="Proteomes" id="UP000190092"/>
    </source>
</evidence>
<protein>
    <submittedName>
        <fullName evidence="8">Choline dehydrogenase</fullName>
    </submittedName>
</protein>